<dbReference type="Proteomes" id="UP001152799">
    <property type="component" value="Chromosome 9"/>
</dbReference>
<name>A0A9N9QNM0_9CUCU</name>
<sequence>MFSCTLENLVFANEVQEGLLSKFLVKCNMCNYSAEISSADPKDHKMNLNKCLVNVVTSIGCGFAHLQDILNNLQLPVLSQRKYADIQSKLFYGIEESAIQEMRKAADEEKAIALSEKNVGVDGVPEILVVKDILNIPSHTFGEHQNCKSLRYFCEKDSPCQDNLVPQLKEVALYQKLQTIFDHLSKFSNSLIHDVDSNLVEQFNSVISKYIGGKRVNYTQKRQYKSRSYLAALTYNTKLSSYYSLHKFNYGSSPSLILNKKYEKRRQLLHYRQKPKKKLFKEKDHKEATNTDKNYGPNCEKPDMTLEEYQERKEEFLKNIKKTKTEIENIEERTREQANSTECQCIIKNPGVKIVGINEINCTNCINEEDLTGLTTADIVKLCFKNSGLLNNIVFQLQENNDLLREKIHLLEEKLEKFEEKLAKPKMLEEVRFISAASAPAGTCPKSQTSTKSSNVKVIISDVNTKEISNIKAPVPCVVTSGTAIMVADAKNDAAEPDIEYRRKANITTNNKRQNGNPRNNVYTGIGNQNKKNEKRNQITLAQFFEAILSQKYGFGS</sequence>
<evidence type="ECO:0000256" key="2">
    <source>
        <dbReference type="SAM" id="MobiDB-lite"/>
    </source>
</evidence>
<evidence type="ECO:0000313" key="4">
    <source>
        <dbReference type="EMBL" id="CAG9773318.1"/>
    </source>
</evidence>
<keyword evidence="1" id="KW-0175">Coiled coil</keyword>
<gene>
    <name evidence="4" type="ORF">CEUTPL_LOCUS13709</name>
</gene>
<keyword evidence="5" id="KW-1185">Reference proteome</keyword>
<dbReference type="Pfam" id="PF20700">
    <property type="entry name" value="Mutator"/>
    <property type="match status" value="1"/>
</dbReference>
<dbReference type="EMBL" id="OU892285">
    <property type="protein sequence ID" value="CAG9773318.1"/>
    <property type="molecule type" value="Genomic_DNA"/>
</dbReference>
<feature type="region of interest" description="Disordered" evidence="2">
    <location>
        <begin position="506"/>
        <end position="531"/>
    </location>
</feature>
<feature type="compositionally biased region" description="Low complexity" evidence="2">
    <location>
        <begin position="510"/>
        <end position="521"/>
    </location>
</feature>
<evidence type="ECO:0000259" key="3">
    <source>
        <dbReference type="Pfam" id="PF20700"/>
    </source>
</evidence>
<dbReference type="AlphaFoldDB" id="A0A9N9QNM0"/>
<dbReference type="InterPro" id="IPR049012">
    <property type="entry name" value="Mutator_transp_dom"/>
</dbReference>
<feature type="coiled-coil region" evidence="1">
    <location>
        <begin position="306"/>
        <end position="340"/>
    </location>
</feature>
<dbReference type="OrthoDB" id="6776994at2759"/>
<accession>A0A9N9QNM0</accession>
<evidence type="ECO:0000313" key="5">
    <source>
        <dbReference type="Proteomes" id="UP001152799"/>
    </source>
</evidence>
<organism evidence="4 5">
    <name type="scientific">Ceutorhynchus assimilis</name>
    <name type="common">cabbage seed weevil</name>
    <dbReference type="NCBI Taxonomy" id="467358"/>
    <lineage>
        <taxon>Eukaryota</taxon>
        <taxon>Metazoa</taxon>
        <taxon>Ecdysozoa</taxon>
        <taxon>Arthropoda</taxon>
        <taxon>Hexapoda</taxon>
        <taxon>Insecta</taxon>
        <taxon>Pterygota</taxon>
        <taxon>Neoptera</taxon>
        <taxon>Endopterygota</taxon>
        <taxon>Coleoptera</taxon>
        <taxon>Polyphaga</taxon>
        <taxon>Cucujiformia</taxon>
        <taxon>Curculionidae</taxon>
        <taxon>Ceutorhynchinae</taxon>
        <taxon>Ceutorhynchus</taxon>
    </lineage>
</organism>
<feature type="domain" description="Mutator-like transposase" evidence="3">
    <location>
        <begin position="3"/>
        <end position="132"/>
    </location>
</feature>
<protein>
    <recommendedName>
        <fullName evidence="3">Mutator-like transposase domain-containing protein</fullName>
    </recommendedName>
</protein>
<proteinExistence type="predicted"/>
<evidence type="ECO:0000256" key="1">
    <source>
        <dbReference type="SAM" id="Coils"/>
    </source>
</evidence>
<reference evidence="4" key="1">
    <citation type="submission" date="2022-01" db="EMBL/GenBank/DDBJ databases">
        <authorList>
            <person name="King R."/>
        </authorList>
    </citation>
    <scope>NUCLEOTIDE SEQUENCE</scope>
</reference>
<feature type="coiled-coil region" evidence="1">
    <location>
        <begin position="394"/>
        <end position="421"/>
    </location>
</feature>